<dbReference type="PANTHER" id="PTHR20914">
    <property type="entry name" value="LY6/PLAUR DOMAIN-CONTAINING PROTEIN 8"/>
    <property type="match status" value="1"/>
</dbReference>
<dbReference type="Gene3D" id="2.10.60.10">
    <property type="entry name" value="CD59"/>
    <property type="match status" value="2"/>
</dbReference>
<dbReference type="InterPro" id="IPR016054">
    <property type="entry name" value="LY6_UPA_recep-like"/>
</dbReference>
<organism evidence="6">
    <name type="scientific">Protobothrops flavoviridis</name>
    <name type="common">Habu</name>
    <name type="synonym">Trimeresurus flavoviridis</name>
    <dbReference type="NCBI Taxonomy" id="88087"/>
    <lineage>
        <taxon>Eukaryota</taxon>
        <taxon>Metazoa</taxon>
        <taxon>Chordata</taxon>
        <taxon>Craniata</taxon>
        <taxon>Vertebrata</taxon>
        <taxon>Euteleostomi</taxon>
        <taxon>Lepidosauria</taxon>
        <taxon>Squamata</taxon>
        <taxon>Bifurcata</taxon>
        <taxon>Unidentata</taxon>
        <taxon>Episquamata</taxon>
        <taxon>Toxicofera</taxon>
        <taxon>Serpentes</taxon>
        <taxon>Colubroidea</taxon>
        <taxon>Viperidae</taxon>
        <taxon>Crotalinae</taxon>
        <taxon>Protobothrops</taxon>
    </lineage>
</organism>
<protein>
    <submittedName>
        <fullName evidence="6">Phospholipase A2 inhibitor IV</fullName>
    </submittedName>
</protein>
<name>G1UJB0_PROFL</name>
<comment type="subcellular location">
    <subcellularLocation>
        <location evidence="1">Secreted</location>
    </subcellularLocation>
</comment>
<feature type="domain" description="UPAR/Ly6" evidence="5">
    <location>
        <begin position="21"/>
        <end position="107"/>
    </location>
</feature>
<evidence type="ECO:0000256" key="1">
    <source>
        <dbReference type="ARBA" id="ARBA00004613"/>
    </source>
</evidence>
<evidence type="ECO:0000256" key="4">
    <source>
        <dbReference type="SAM" id="SignalP"/>
    </source>
</evidence>
<accession>G1UJB0</accession>
<keyword evidence="4" id="KW-0732">Signal</keyword>
<dbReference type="SUPFAM" id="SSF57302">
    <property type="entry name" value="Snake toxin-like"/>
    <property type="match status" value="2"/>
</dbReference>
<evidence type="ECO:0000256" key="2">
    <source>
        <dbReference type="ARBA" id="ARBA00022525"/>
    </source>
</evidence>
<dbReference type="InterPro" id="IPR050918">
    <property type="entry name" value="CNF-like_PLA2_Inhibitor"/>
</dbReference>
<dbReference type="CDD" id="cd23572">
    <property type="entry name" value="TFP_LU_ECD_PINLYP_rpt2"/>
    <property type="match status" value="1"/>
</dbReference>
<evidence type="ECO:0000259" key="5">
    <source>
        <dbReference type="Pfam" id="PF00021"/>
    </source>
</evidence>
<evidence type="ECO:0000313" key="6">
    <source>
        <dbReference type="EMBL" id="BAK64381.1"/>
    </source>
</evidence>
<sequence length="214" mass="23851">MRAAGILVFCLFSSILSTVTSLKCQKCVAPINECEGEDVKVEECKEDEEFCSTVVFNSTITKHSVNLVIKECSKREQCLNGFFSATVIDGRYELSKANCCHTDVCNAEPLLLEKYEEFQPNSLRCPSCYAEDVDSCEADRKVTCVGEEDQCVTVTSTTVAYGNFTEKHTFQGCSTNTFCSYPLGESQMGDGLFQFNVTTLKCRSAHLPDPDYMW</sequence>
<dbReference type="EMBL" id="AB665724">
    <property type="protein sequence ID" value="BAK64381.1"/>
    <property type="molecule type" value="mRNA"/>
</dbReference>
<reference evidence="6" key="1">
    <citation type="journal article" date="2011" name="Fukuoka Univ. Sci. Rep.">
        <title>Isolation and characterization of a novel subunit of phospholipase A2 inhibitor in the serum of Trimeresurus flavoviridis.</title>
        <authorList>
            <person name="Shioi N."/>
            <person name="Terada S."/>
        </authorList>
    </citation>
    <scope>NUCLEOTIDE SEQUENCE</scope>
    <source>
        <tissue evidence="6">Liver</tissue>
    </source>
</reference>
<feature type="signal peptide" evidence="4">
    <location>
        <begin position="1"/>
        <end position="21"/>
    </location>
</feature>
<gene>
    <name evidence="6" type="primary">Tf_PLI-IV</name>
</gene>
<dbReference type="Pfam" id="PF00021">
    <property type="entry name" value="UPAR_LY6"/>
    <property type="match status" value="2"/>
</dbReference>
<proteinExistence type="evidence at transcript level"/>
<dbReference type="PANTHER" id="PTHR20914:SF25">
    <property type="entry name" value="PHOSPHOLIPASE A2 INHIBITOR AND LY6_PLAUR DOMAIN-CONTAINING PROTEIN"/>
    <property type="match status" value="1"/>
</dbReference>
<evidence type="ECO:0000256" key="3">
    <source>
        <dbReference type="ARBA" id="ARBA00023157"/>
    </source>
</evidence>
<dbReference type="InterPro" id="IPR045860">
    <property type="entry name" value="Snake_toxin-like_sf"/>
</dbReference>
<dbReference type="AlphaFoldDB" id="G1UJB0"/>
<keyword evidence="3" id="KW-1015">Disulfide bond</keyword>
<keyword evidence="2" id="KW-0964">Secreted</keyword>
<feature type="domain" description="UPAR/Ly6" evidence="5">
    <location>
        <begin position="121"/>
        <end position="202"/>
    </location>
</feature>
<feature type="chain" id="PRO_5003424978" evidence="4">
    <location>
        <begin position="22"/>
        <end position="214"/>
    </location>
</feature>
<dbReference type="GO" id="GO:0005576">
    <property type="term" value="C:extracellular region"/>
    <property type="evidence" value="ECO:0007669"/>
    <property type="project" value="UniProtKB-SubCell"/>
</dbReference>